<dbReference type="NCBIfam" id="NF033394">
    <property type="entry name" value="capsid_maj_Podo"/>
    <property type="match status" value="1"/>
</dbReference>
<accession>A0A6M3IMI0</accession>
<evidence type="ECO:0000313" key="1">
    <source>
        <dbReference type="EMBL" id="QJA58495.1"/>
    </source>
</evidence>
<proteinExistence type="predicted"/>
<reference evidence="1" key="1">
    <citation type="submission" date="2020-03" db="EMBL/GenBank/DDBJ databases">
        <title>The deep terrestrial virosphere.</title>
        <authorList>
            <person name="Holmfeldt K."/>
            <person name="Nilsson E."/>
            <person name="Simone D."/>
            <person name="Lopez-Fernandez M."/>
            <person name="Wu X."/>
            <person name="de Brujin I."/>
            <person name="Lundin D."/>
            <person name="Andersson A."/>
            <person name="Bertilsson S."/>
            <person name="Dopson M."/>
        </authorList>
    </citation>
    <scope>NUCLEOTIDE SEQUENCE</scope>
    <source>
        <strain evidence="1">MM415B01444</strain>
    </source>
</reference>
<dbReference type="EMBL" id="MT141326">
    <property type="protein sequence ID" value="QJA58495.1"/>
    <property type="molecule type" value="Genomic_DNA"/>
</dbReference>
<name>A0A6M3IMI0_9ZZZZ</name>
<gene>
    <name evidence="1" type="ORF">MM415B01444_0017</name>
</gene>
<organism evidence="1">
    <name type="scientific">viral metagenome</name>
    <dbReference type="NCBI Taxonomy" id="1070528"/>
    <lineage>
        <taxon>unclassified sequences</taxon>
        <taxon>metagenomes</taxon>
        <taxon>organismal metagenomes</taxon>
    </lineage>
</organism>
<dbReference type="InterPro" id="IPR049718">
    <property type="entry name" value="AKO59007-like"/>
</dbReference>
<sequence length="350" mass="38083">MQFSGTVTTITREAIVPKVSDTVLLGNVALLRVLGNAKSWGSGYRLDIPVKYQKSTTGGIVGVGGTLDTTRKETRIKLQFEPQRIHKPVVVDDIELAVNEGDQRVLELLATEMDSISQDLLDDIGTYFYTGTSATGSSFDSILNAADDSTNYTTYGAQLRSTYTTIKGYYAASIGALAIADLRTAHNAVKIGADGPSFYVTTPAIWTAYEALLTPTVRAGYQMNGYPQVQRTGFAPSQQALKGDIGFDGLWFRGALIASDEKCTAQKMFAINDKHFSFYGMELKGSNYQKFNTSGSKVDGPQALPIPKGFNWSGLMRSINQPAQVGHFYYVGNFVSNNPRYLGQMTGITD</sequence>
<dbReference type="AlphaFoldDB" id="A0A6M3IMI0"/>
<protein>
    <submittedName>
        <fullName evidence="1">Putative capsid protein</fullName>
    </submittedName>
</protein>